<evidence type="ECO:0000256" key="1">
    <source>
        <dbReference type="SAM" id="Phobius"/>
    </source>
</evidence>
<dbReference type="EMBL" id="JAAALK010000288">
    <property type="protein sequence ID" value="KAG8053309.1"/>
    <property type="molecule type" value="Genomic_DNA"/>
</dbReference>
<dbReference type="AlphaFoldDB" id="A0A8J5RTP8"/>
<proteinExistence type="predicted"/>
<gene>
    <name evidence="2" type="ORF">GUJ93_ZPchr0001g31921</name>
</gene>
<name>A0A8J5RTP8_ZIZPA</name>
<keyword evidence="1" id="KW-0472">Membrane</keyword>
<sequence length="254" mass="27861">MMALRRLAKEAATAHLRWGGGGGGGVSPHFAPPRTFSAAPRAPPVADPALVGKHGLQRVWSRCSSPALQAGAPKFGAFLAGRMLRGVHPQLAGHKLLKELGVGFTVAAILCSQTVASAEEQRSEETEGIAGPSAKYHISKLWPLVRKYELPFGLVVLIALGWQNPLGLVINILLLLYSSRPNPYSIYLFLREVRHGEVHQNPAIWNEEVVRTRKVEAKDYKFFAIGTVELADREVLHTIGILGSWWIYRTSYGK</sequence>
<protein>
    <submittedName>
        <fullName evidence="2">Uncharacterized protein</fullName>
    </submittedName>
</protein>
<dbReference type="Proteomes" id="UP000729402">
    <property type="component" value="Unassembled WGS sequence"/>
</dbReference>
<evidence type="ECO:0000313" key="3">
    <source>
        <dbReference type="Proteomes" id="UP000729402"/>
    </source>
</evidence>
<feature type="transmembrane region" description="Helical" evidence="1">
    <location>
        <begin position="150"/>
        <end position="177"/>
    </location>
</feature>
<keyword evidence="1" id="KW-1133">Transmembrane helix</keyword>
<keyword evidence="3" id="KW-1185">Reference proteome</keyword>
<reference evidence="2" key="2">
    <citation type="submission" date="2021-02" db="EMBL/GenBank/DDBJ databases">
        <authorList>
            <person name="Kimball J.A."/>
            <person name="Haas M.W."/>
            <person name="Macchietto M."/>
            <person name="Kono T."/>
            <person name="Duquette J."/>
            <person name="Shao M."/>
        </authorList>
    </citation>
    <scope>NUCLEOTIDE SEQUENCE</scope>
    <source>
        <tissue evidence="2">Fresh leaf tissue</tissue>
    </source>
</reference>
<keyword evidence="1" id="KW-0812">Transmembrane</keyword>
<comment type="caution">
    <text evidence="2">The sequence shown here is derived from an EMBL/GenBank/DDBJ whole genome shotgun (WGS) entry which is preliminary data.</text>
</comment>
<dbReference type="OrthoDB" id="748084at2759"/>
<accession>A0A8J5RTP8</accession>
<evidence type="ECO:0000313" key="2">
    <source>
        <dbReference type="EMBL" id="KAG8053309.1"/>
    </source>
</evidence>
<organism evidence="2 3">
    <name type="scientific">Zizania palustris</name>
    <name type="common">Northern wild rice</name>
    <dbReference type="NCBI Taxonomy" id="103762"/>
    <lineage>
        <taxon>Eukaryota</taxon>
        <taxon>Viridiplantae</taxon>
        <taxon>Streptophyta</taxon>
        <taxon>Embryophyta</taxon>
        <taxon>Tracheophyta</taxon>
        <taxon>Spermatophyta</taxon>
        <taxon>Magnoliopsida</taxon>
        <taxon>Liliopsida</taxon>
        <taxon>Poales</taxon>
        <taxon>Poaceae</taxon>
        <taxon>BOP clade</taxon>
        <taxon>Oryzoideae</taxon>
        <taxon>Oryzeae</taxon>
        <taxon>Zizaniinae</taxon>
        <taxon>Zizania</taxon>
    </lineage>
</organism>
<reference evidence="2" key="1">
    <citation type="journal article" date="2021" name="bioRxiv">
        <title>Whole Genome Assembly and Annotation of Northern Wild Rice, Zizania palustris L., Supports a Whole Genome Duplication in the Zizania Genus.</title>
        <authorList>
            <person name="Haas M."/>
            <person name="Kono T."/>
            <person name="Macchietto M."/>
            <person name="Millas R."/>
            <person name="McGilp L."/>
            <person name="Shao M."/>
            <person name="Duquette J."/>
            <person name="Hirsch C.N."/>
            <person name="Kimball J."/>
        </authorList>
    </citation>
    <scope>NUCLEOTIDE SEQUENCE</scope>
    <source>
        <tissue evidence="2">Fresh leaf tissue</tissue>
    </source>
</reference>